<name>A0A1D8ILC1_9GAMM</name>
<evidence type="ECO:0000313" key="3">
    <source>
        <dbReference type="EMBL" id="AOU97279.1"/>
    </source>
</evidence>
<feature type="region of interest" description="Disordered" evidence="1">
    <location>
        <begin position="22"/>
        <end position="70"/>
    </location>
</feature>
<accession>A0A1D8ILC1</accession>
<proteinExistence type="predicted"/>
<organism evidence="3 4">
    <name type="scientific">Acidihalobacter yilgarnensis</name>
    <dbReference type="NCBI Taxonomy" id="2819280"/>
    <lineage>
        <taxon>Bacteria</taxon>
        <taxon>Pseudomonadati</taxon>
        <taxon>Pseudomonadota</taxon>
        <taxon>Gammaproteobacteria</taxon>
        <taxon>Chromatiales</taxon>
        <taxon>Ectothiorhodospiraceae</taxon>
        <taxon>Acidihalobacter</taxon>
    </lineage>
</organism>
<evidence type="ECO:0000256" key="2">
    <source>
        <dbReference type="SAM" id="SignalP"/>
    </source>
</evidence>
<keyword evidence="2" id="KW-0732">Signal</keyword>
<feature type="signal peptide" evidence="2">
    <location>
        <begin position="1"/>
        <end position="19"/>
    </location>
</feature>
<dbReference type="AlphaFoldDB" id="A0A1D8ILC1"/>
<sequence length="93" mass="8872">MILGAALAMGMLASTAAFAGSQSSASAGPDMHGSFKMYAKPSHGQSTMPGSAGAGGNSGGTKHKLSLYGQGGMQSQFGSSGMAVKGGAQGSNG</sequence>
<protein>
    <submittedName>
        <fullName evidence="3">Uncharacterized protein</fullName>
    </submittedName>
</protein>
<dbReference type="KEGG" id="aprs:BI364_04045"/>
<dbReference type="Proteomes" id="UP000095401">
    <property type="component" value="Chromosome"/>
</dbReference>
<reference evidence="4" key="1">
    <citation type="submission" date="2016-09" db="EMBL/GenBank/DDBJ databases">
        <title>Acidihalobacter prosperus F5.</title>
        <authorList>
            <person name="Khaleque H.N."/>
            <person name="Ramsay J.P."/>
            <person name="Kaksonen A.H."/>
            <person name="Boxall N.J."/>
            <person name="Watkin E.L.J."/>
        </authorList>
    </citation>
    <scope>NUCLEOTIDE SEQUENCE [LARGE SCALE GENOMIC DNA]</scope>
    <source>
        <strain evidence="4">F5</strain>
    </source>
</reference>
<evidence type="ECO:0000256" key="1">
    <source>
        <dbReference type="SAM" id="MobiDB-lite"/>
    </source>
</evidence>
<evidence type="ECO:0000313" key="4">
    <source>
        <dbReference type="Proteomes" id="UP000095401"/>
    </source>
</evidence>
<feature type="chain" id="PRO_5009108263" evidence="2">
    <location>
        <begin position="20"/>
        <end position="93"/>
    </location>
</feature>
<gene>
    <name evidence="3" type="ORF">BI364_04045</name>
</gene>
<keyword evidence="4" id="KW-1185">Reference proteome</keyword>
<dbReference type="EMBL" id="CP017415">
    <property type="protein sequence ID" value="AOU97279.1"/>
    <property type="molecule type" value="Genomic_DNA"/>
</dbReference>